<dbReference type="Proteomes" id="UP000595814">
    <property type="component" value="Chromosome"/>
</dbReference>
<accession>A0AC61MSC1</accession>
<name>A0AC61MSC1_9FIRM</name>
<organism evidence="1 2">
    <name type="scientific">Miniphocaeibacter halophilus</name>
    <dbReference type="NCBI Taxonomy" id="2931922"/>
    <lineage>
        <taxon>Bacteria</taxon>
        <taxon>Bacillati</taxon>
        <taxon>Bacillota</taxon>
        <taxon>Tissierellia</taxon>
        <taxon>Tissierellales</taxon>
        <taxon>Peptoniphilaceae</taxon>
        <taxon>Miniphocaeibacter</taxon>
    </lineage>
</organism>
<proteinExistence type="predicted"/>
<protein>
    <submittedName>
        <fullName evidence="1">GNAT family N-acetyltransferase</fullName>
    </submittedName>
</protein>
<dbReference type="EMBL" id="CP066744">
    <property type="protein sequence ID" value="QQK07203.1"/>
    <property type="molecule type" value="Genomic_DNA"/>
</dbReference>
<sequence>MNILLNLDNFHEDFIKFYLEDYIDRKMSVLIIPFSFHEDYIKTPKEWDREFKFQKGEAYNKLTTPFLDYGIFEENIKWLNYFLDNRETAKRKIENADIIYFQGGYPDKLMSRLKEFDIVDTIKNYKGIIMGASAGAMIQFKEYHLTPDDDYYEYGYYEGLGFIDDFEIEVHYRNTYQQRKSMRRYFLERKKKIYSVGNEGAIVFLNGEIKTFGDVQLYNNLEELNNIRVVEGDNVYLRDLNDDDIETIWSSRMEIENNINRLFISDISQVEYMIREKDNKNKFFAIMEKKNNNQVGYLYFKEEKYVTARIFLNIFSEYEGNGYGTEAGHILLDYIFSTSNARRVEISINYLDEKTNNLLNNLGFKKEAHFKSKIYKIDEFLDELVYTVFKDDFYEITKDLKVNYSFDEFYNALENGHKVEIIYNRHKYSVFWDYMGHLVFCDESADNYFVYENFDQLISSVEISEHNIYDLIKNNLADSINIIEDIH</sequence>
<gene>
    <name evidence="1" type="ORF">JFY71_07695</name>
</gene>
<keyword evidence="2" id="KW-1185">Reference proteome</keyword>
<evidence type="ECO:0000313" key="2">
    <source>
        <dbReference type="Proteomes" id="UP000595814"/>
    </source>
</evidence>
<evidence type="ECO:0000313" key="1">
    <source>
        <dbReference type="EMBL" id="QQK07203.1"/>
    </source>
</evidence>
<reference evidence="1 2" key="1">
    <citation type="journal article" date="2022" name="Int. J. Syst. Evol. Microbiol.">
        <title>Miniphocaeibacter halophilus sp. nov., an ammonium-tolerant acetate-producing bacterium isolated from a biogas system.</title>
        <authorList>
            <person name="Schnurer A."/>
            <person name="Singh A."/>
            <person name="Bi S."/>
            <person name="Qiao W."/>
            <person name="Westerholm M."/>
        </authorList>
    </citation>
    <scope>NUCLEOTIDE SEQUENCE [LARGE SCALE GENOMIC DNA]</scope>
    <source>
        <strain evidence="1 2">AMB_01</strain>
    </source>
</reference>